<dbReference type="PANTHER" id="PTHR14009:SF1">
    <property type="entry name" value="MITOCHONDRIAL PROTON_CALCIUM EXCHANGER PROTEIN"/>
    <property type="match status" value="1"/>
</dbReference>
<dbReference type="InterPro" id="IPR044202">
    <property type="entry name" value="LETM1/MDM38-like"/>
</dbReference>
<evidence type="ECO:0000256" key="4">
    <source>
        <dbReference type="ARBA" id="ARBA00022449"/>
    </source>
</evidence>
<comment type="caution">
    <text evidence="17">The sequence shown here is derived from an EMBL/GenBank/DDBJ whole genome shotgun (WGS) entry which is preliminary data.</text>
</comment>
<dbReference type="EMBL" id="LFYR01000192">
    <property type="protein sequence ID" value="KMZ75193.1"/>
    <property type="molecule type" value="Genomic_DNA"/>
</dbReference>
<evidence type="ECO:0000256" key="13">
    <source>
        <dbReference type="SAM" id="MobiDB-lite"/>
    </source>
</evidence>
<evidence type="ECO:0000256" key="11">
    <source>
        <dbReference type="ARBA" id="ARBA00031360"/>
    </source>
</evidence>
<dbReference type="InterPro" id="IPR002048">
    <property type="entry name" value="EF_hand_dom"/>
</dbReference>
<evidence type="ECO:0000256" key="3">
    <source>
        <dbReference type="ARBA" id="ARBA00020557"/>
    </source>
</evidence>
<dbReference type="SUPFAM" id="SSF47473">
    <property type="entry name" value="EF-hand"/>
    <property type="match status" value="1"/>
</dbReference>
<evidence type="ECO:0000313" key="17">
    <source>
        <dbReference type="EMBL" id="KMZ75193.1"/>
    </source>
</evidence>
<gene>
    <name evidence="17" type="ORF">ZOSMA_117G00110</name>
</gene>
<dbReference type="InterPro" id="IPR033122">
    <property type="entry name" value="LETM1-like_RBD"/>
</dbReference>
<keyword evidence="6" id="KW-0999">Mitochondrion inner membrane</keyword>
<evidence type="ECO:0000256" key="10">
    <source>
        <dbReference type="ARBA" id="ARBA00023136"/>
    </source>
</evidence>
<dbReference type="PROSITE" id="PS50222">
    <property type="entry name" value="EF_HAND_2"/>
    <property type="match status" value="1"/>
</dbReference>
<dbReference type="GO" id="GO:0005509">
    <property type="term" value="F:calcium ion binding"/>
    <property type="evidence" value="ECO:0007669"/>
    <property type="project" value="InterPro"/>
</dbReference>
<dbReference type="AlphaFoldDB" id="A0A0K9Q1S1"/>
<evidence type="ECO:0000256" key="5">
    <source>
        <dbReference type="ARBA" id="ARBA00022692"/>
    </source>
</evidence>
<dbReference type="InterPro" id="IPR011992">
    <property type="entry name" value="EF-hand-dom_pair"/>
</dbReference>
<reference evidence="18" key="1">
    <citation type="journal article" date="2016" name="Nature">
        <title>The genome of the seagrass Zostera marina reveals angiosperm adaptation to the sea.</title>
        <authorList>
            <person name="Olsen J.L."/>
            <person name="Rouze P."/>
            <person name="Verhelst B."/>
            <person name="Lin Y.-C."/>
            <person name="Bayer T."/>
            <person name="Collen J."/>
            <person name="Dattolo E."/>
            <person name="De Paoli E."/>
            <person name="Dittami S."/>
            <person name="Maumus F."/>
            <person name="Michel G."/>
            <person name="Kersting A."/>
            <person name="Lauritano C."/>
            <person name="Lohaus R."/>
            <person name="Toepel M."/>
            <person name="Tonon T."/>
            <person name="Vanneste K."/>
            <person name="Amirebrahimi M."/>
            <person name="Brakel J."/>
            <person name="Bostroem C."/>
            <person name="Chovatia M."/>
            <person name="Grimwood J."/>
            <person name="Jenkins J.W."/>
            <person name="Jueterbock A."/>
            <person name="Mraz A."/>
            <person name="Stam W.T."/>
            <person name="Tice H."/>
            <person name="Bornberg-Bauer E."/>
            <person name="Green P.J."/>
            <person name="Pearson G.A."/>
            <person name="Procaccini G."/>
            <person name="Duarte C.M."/>
            <person name="Schmutz J."/>
            <person name="Reusch T.B.H."/>
            <person name="Van de Peer Y."/>
        </authorList>
    </citation>
    <scope>NUCLEOTIDE SEQUENCE [LARGE SCALE GENOMIC DNA]</scope>
    <source>
        <strain evidence="18">cv. Finnish</strain>
    </source>
</reference>
<evidence type="ECO:0000256" key="12">
    <source>
        <dbReference type="PROSITE-ProRule" id="PRU01094"/>
    </source>
</evidence>
<feature type="compositionally biased region" description="Basic and acidic residues" evidence="13">
    <location>
        <begin position="722"/>
        <end position="731"/>
    </location>
</feature>
<dbReference type="InterPro" id="IPR018247">
    <property type="entry name" value="EF_Hand_1_Ca_BS"/>
</dbReference>
<dbReference type="Gene3D" id="1.10.238.10">
    <property type="entry name" value="EF-hand"/>
    <property type="match status" value="1"/>
</dbReference>
<dbReference type="OrthoDB" id="275278at2759"/>
<dbReference type="STRING" id="29655.A0A0K9Q1S1"/>
<evidence type="ECO:0000256" key="9">
    <source>
        <dbReference type="ARBA" id="ARBA00023128"/>
    </source>
</evidence>
<dbReference type="PANTHER" id="PTHR14009">
    <property type="entry name" value="LEUCINE ZIPPER-EF-HAND CONTAINING TRANSMEMBRANE PROTEIN"/>
    <property type="match status" value="1"/>
</dbReference>
<dbReference type="GO" id="GO:0005743">
    <property type="term" value="C:mitochondrial inner membrane"/>
    <property type="evidence" value="ECO:0007669"/>
    <property type="project" value="UniProtKB-SubCell"/>
</dbReference>
<evidence type="ECO:0000256" key="6">
    <source>
        <dbReference type="ARBA" id="ARBA00022792"/>
    </source>
</evidence>
<evidence type="ECO:0000256" key="1">
    <source>
        <dbReference type="ARBA" id="ARBA00004434"/>
    </source>
</evidence>
<keyword evidence="10 14" id="KW-0472">Membrane</keyword>
<evidence type="ECO:0000256" key="7">
    <source>
        <dbReference type="ARBA" id="ARBA00022837"/>
    </source>
</evidence>
<keyword evidence="4" id="KW-0813">Transport</keyword>
<dbReference type="CDD" id="cd00051">
    <property type="entry name" value="EFh"/>
    <property type="match status" value="1"/>
</dbReference>
<comment type="similarity">
    <text evidence="2">Belongs to the LETM1 family.</text>
</comment>
<feature type="transmembrane region" description="Helical" evidence="14">
    <location>
        <begin position="234"/>
        <end position="257"/>
    </location>
</feature>
<dbReference type="PROSITE" id="PS00018">
    <property type="entry name" value="EF_HAND_1"/>
    <property type="match status" value="1"/>
</dbReference>
<evidence type="ECO:0000256" key="14">
    <source>
        <dbReference type="SAM" id="Phobius"/>
    </source>
</evidence>
<keyword evidence="8 14" id="KW-1133">Transmembrane helix</keyword>
<keyword evidence="4" id="KW-0050">Antiport</keyword>
<proteinExistence type="inferred from homology"/>
<dbReference type="OMA" id="VIQRVWA"/>
<evidence type="ECO:0000256" key="2">
    <source>
        <dbReference type="ARBA" id="ARBA00009584"/>
    </source>
</evidence>
<organism evidence="17 18">
    <name type="scientific">Zostera marina</name>
    <name type="common">Eelgrass</name>
    <dbReference type="NCBI Taxonomy" id="29655"/>
    <lineage>
        <taxon>Eukaryota</taxon>
        <taxon>Viridiplantae</taxon>
        <taxon>Streptophyta</taxon>
        <taxon>Embryophyta</taxon>
        <taxon>Tracheophyta</taxon>
        <taxon>Spermatophyta</taxon>
        <taxon>Magnoliopsida</taxon>
        <taxon>Liliopsida</taxon>
        <taxon>Zosteraceae</taxon>
        <taxon>Zostera</taxon>
    </lineage>
</organism>
<dbReference type="GO" id="GO:0015297">
    <property type="term" value="F:antiporter activity"/>
    <property type="evidence" value="ECO:0007669"/>
    <property type="project" value="UniProtKB-KW"/>
</dbReference>
<dbReference type="Pfam" id="PF07766">
    <property type="entry name" value="LETM1_RBD"/>
    <property type="match status" value="1"/>
</dbReference>
<accession>A0A0K9Q1S1</accession>
<feature type="domain" description="Letm1 RBD" evidence="16">
    <location>
        <begin position="280"/>
        <end position="472"/>
    </location>
</feature>
<dbReference type="GO" id="GO:0043022">
    <property type="term" value="F:ribosome binding"/>
    <property type="evidence" value="ECO:0007669"/>
    <property type="project" value="InterPro"/>
</dbReference>
<evidence type="ECO:0000256" key="8">
    <source>
        <dbReference type="ARBA" id="ARBA00022989"/>
    </source>
</evidence>
<feature type="region of interest" description="Disordered" evidence="13">
    <location>
        <begin position="705"/>
        <end position="731"/>
    </location>
</feature>
<protein>
    <recommendedName>
        <fullName evidence="3">Mitochondrial proton/calcium exchanger protein</fullName>
    </recommendedName>
    <alternativeName>
        <fullName evidence="11">Leucine zipper-EF-hand-containing transmembrane protein 1</fullName>
    </alternativeName>
</protein>
<dbReference type="GO" id="GO:0005739">
    <property type="term" value="C:mitochondrion"/>
    <property type="evidence" value="ECO:0000318"/>
    <property type="project" value="GO_Central"/>
</dbReference>
<dbReference type="PROSITE" id="PS51758">
    <property type="entry name" value="LETM1_RBD"/>
    <property type="match status" value="1"/>
</dbReference>
<keyword evidence="18" id="KW-1185">Reference proteome</keyword>
<feature type="domain" description="EF-hand" evidence="15">
    <location>
        <begin position="649"/>
        <end position="684"/>
    </location>
</feature>
<evidence type="ECO:0000313" key="18">
    <source>
        <dbReference type="Proteomes" id="UP000036987"/>
    </source>
</evidence>
<evidence type="ECO:0000259" key="15">
    <source>
        <dbReference type="PROSITE" id="PS50222"/>
    </source>
</evidence>
<keyword evidence="5 14" id="KW-0812">Transmembrane</keyword>
<comment type="subcellular location">
    <subcellularLocation>
        <location evidence="1">Mitochondrion inner membrane</location>
        <topology evidence="1">Single-pass membrane protein</topology>
    </subcellularLocation>
</comment>
<keyword evidence="7" id="KW-0106">Calcium</keyword>
<evidence type="ECO:0000259" key="16">
    <source>
        <dbReference type="PROSITE" id="PS51758"/>
    </source>
</evidence>
<dbReference type="Proteomes" id="UP000036987">
    <property type="component" value="Unassembled WGS sequence"/>
</dbReference>
<name>A0A0K9Q1S1_ZOSMR</name>
<dbReference type="Pfam" id="PF13499">
    <property type="entry name" value="EF-hand_7"/>
    <property type="match status" value="1"/>
</dbReference>
<keyword evidence="9 12" id="KW-0496">Mitochondrion</keyword>
<sequence length="731" mass="83206">MSLFSRTKKTTIFRLFSAPANHTEVTRLSNPNAIYTDPTQTKHSIFTRDSIISRCFSQATTGNRVRTSGYVLAPLGIEWLQLQRQLLRNASTATAGKPLPPGGDSNDQKMVKEASPEECDQAVEGLTMAKLKAKSKKHLETPKEVKSLLTKIETIILRIVPSLRALASMTRKDWLTKLTYWKDEFFSTLQHYWLGLKLLMVDVRISSRLLLKLGSGKSLSRRERQQLTRTTADIFRLVPFAVFILVPFMEFLLPVFLKLFPNMLPSTFQDKMKEQEALKRKLNARIEYAKFLQDTAQEMAKEVQISRSGEIKQTAEDLDDFLNKVRTGTYVSNEEILGFAKLFNDELTLDNISRPRVVNMCKYMGIQPYGTDNYLRYMLRKKIREIKEDDILIQSEGLESLSESELRQACRERGYLGLVSTEDMRQQLRDWLDLSLNHALPSSLMILSRAFTVSGKIRPQDAVVATLSSLPDEVVDTVGTGLPSEDSVSERRRKLEFLEMQEELIKEEEKKEEKKAKIKEPFIVEEDIALNEMTVPTAKEVQNMENEKALEKHEQLCKLSRALAVLASASSVSREREEFLGLVDKEIRLYNSMLEKEGTDGEEAAKKAYKKARKESDHALEDAAEDEISTALIDKVDAMLRKLEKEIDDVDTKIGDRWQLLDRDHDGKVTPEEVASAAVYLKDTLGKEGVQELISSLSKDKEGKIRVEDIVRMSSQTDENPSESRDSSKLV</sequence>